<dbReference type="InterPro" id="IPR029479">
    <property type="entry name" value="Nitroreductase"/>
</dbReference>
<sequence length="241" mass="27216">MSTHEAATQSAPNNHADSGQQTLRQQILQAFHFRHACKTFDPARKISSEDFATIIEAGRLSPSSFGFEPWQFLLIQNPQLRAQLSENSWGGKRQFASASHVLIGMVRCAPGVRHDSDYIRHMMTEVQQLPAEVVSAKGGFFRTFQEQDFNLLESERSLTDWATHQTYLPLANMMTVAALLGIDSCPIEGFVQNVWEQQLQELTGIDNTLFKPVWALALGYRLTEPGEKTRRPLGDVLHRFD</sequence>
<accession>A0A9X2WIA4</accession>
<dbReference type="Gene3D" id="3.40.109.10">
    <property type="entry name" value="NADH Oxidase"/>
    <property type="match status" value="1"/>
</dbReference>
<dbReference type="Proteomes" id="UP001147830">
    <property type="component" value="Unassembled WGS sequence"/>
</dbReference>
<reference evidence="9" key="1">
    <citation type="journal article" date="2022" name="Front. Microbiol.">
        <title>Genome-based taxonomic rearrangement of Oceanobacter-related bacteria including the description of Thalassolituus hydrocarbonoclasticus sp. nov. and Thalassolituus pacificus sp. nov. and emended description of the genus Thalassolituus.</title>
        <authorList>
            <person name="Dong C."/>
            <person name="Wei L."/>
            <person name="Wang J."/>
            <person name="Lai Q."/>
            <person name="Huang Z."/>
            <person name="Shao Z."/>
        </authorList>
    </citation>
    <scope>NUCLEOTIDE SEQUENCE</scope>
    <source>
        <strain evidence="9">59MF3M-4</strain>
    </source>
</reference>
<evidence type="ECO:0000256" key="2">
    <source>
        <dbReference type="ARBA" id="ARBA00007118"/>
    </source>
</evidence>
<comment type="caution">
    <text evidence="9">The sequence shown here is derived from an EMBL/GenBank/DDBJ whole genome shotgun (WGS) entry which is preliminary data.</text>
</comment>
<keyword evidence="3" id="KW-0285">Flavoprotein</keyword>
<evidence type="ECO:0000256" key="3">
    <source>
        <dbReference type="ARBA" id="ARBA00022630"/>
    </source>
</evidence>
<gene>
    <name evidence="9" type="ORF">NYR02_18395</name>
</gene>
<organism evidence="9 10">
    <name type="scientific">Thalassolituus pacificus</name>
    <dbReference type="NCBI Taxonomy" id="2975440"/>
    <lineage>
        <taxon>Bacteria</taxon>
        <taxon>Pseudomonadati</taxon>
        <taxon>Pseudomonadota</taxon>
        <taxon>Gammaproteobacteria</taxon>
        <taxon>Oceanospirillales</taxon>
        <taxon>Oceanospirillaceae</taxon>
        <taxon>Thalassolituus</taxon>
    </lineage>
</organism>
<evidence type="ECO:0000313" key="9">
    <source>
        <dbReference type="EMBL" id="MCT7360999.1"/>
    </source>
</evidence>
<evidence type="ECO:0000256" key="5">
    <source>
        <dbReference type="ARBA" id="ARBA00022857"/>
    </source>
</evidence>
<dbReference type="RefSeq" id="WP_260977831.1">
    <property type="nucleotide sequence ID" value="NZ_JAOANI010000031.1"/>
</dbReference>
<reference evidence="9" key="2">
    <citation type="submission" date="2022-08" db="EMBL/GenBank/DDBJ databases">
        <authorList>
            <person name="Dong C."/>
        </authorList>
    </citation>
    <scope>NUCLEOTIDE SEQUENCE</scope>
    <source>
        <strain evidence="9">59MF3M-4</strain>
    </source>
</reference>
<feature type="region of interest" description="Disordered" evidence="7">
    <location>
        <begin position="1"/>
        <end position="21"/>
    </location>
</feature>
<dbReference type="InterPro" id="IPR033878">
    <property type="entry name" value="NfsB-like"/>
</dbReference>
<evidence type="ECO:0000256" key="7">
    <source>
        <dbReference type="SAM" id="MobiDB-lite"/>
    </source>
</evidence>
<protein>
    <submittedName>
        <fullName evidence="9">NAD(P)H-dependent oxidoreductase</fullName>
    </submittedName>
</protein>
<name>A0A9X2WIA4_9GAMM</name>
<keyword evidence="5" id="KW-0521">NADP</keyword>
<keyword evidence="10" id="KW-1185">Reference proteome</keyword>
<feature type="domain" description="Nitroreductase" evidence="8">
    <location>
        <begin position="34"/>
        <end position="220"/>
    </location>
</feature>
<evidence type="ECO:0000259" key="8">
    <source>
        <dbReference type="Pfam" id="PF00881"/>
    </source>
</evidence>
<dbReference type="CDD" id="cd02149">
    <property type="entry name" value="NfsB-like"/>
    <property type="match status" value="1"/>
</dbReference>
<comment type="similarity">
    <text evidence="2">Belongs to the nitroreductase family.</text>
</comment>
<evidence type="ECO:0000256" key="1">
    <source>
        <dbReference type="ARBA" id="ARBA00001917"/>
    </source>
</evidence>
<evidence type="ECO:0000313" key="10">
    <source>
        <dbReference type="Proteomes" id="UP001147830"/>
    </source>
</evidence>
<evidence type="ECO:0000256" key="6">
    <source>
        <dbReference type="ARBA" id="ARBA00023002"/>
    </source>
</evidence>
<dbReference type="PANTHER" id="PTHR43673">
    <property type="entry name" value="NAD(P)H NITROREDUCTASE YDGI-RELATED"/>
    <property type="match status" value="1"/>
</dbReference>
<dbReference type="InterPro" id="IPR000415">
    <property type="entry name" value="Nitroreductase-like"/>
</dbReference>
<comment type="cofactor">
    <cofactor evidence="1">
        <name>FMN</name>
        <dbReference type="ChEBI" id="CHEBI:58210"/>
    </cofactor>
</comment>
<dbReference type="AlphaFoldDB" id="A0A9X2WIA4"/>
<dbReference type="EMBL" id="JAOANI010000031">
    <property type="protein sequence ID" value="MCT7360999.1"/>
    <property type="molecule type" value="Genomic_DNA"/>
</dbReference>
<dbReference type="PANTHER" id="PTHR43673:SF2">
    <property type="entry name" value="NITROREDUCTASE"/>
    <property type="match status" value="1"/>
</dbReference>
<keyword evidence="6" id="KW-0560">Oxidoreductase</keyword>
<dbReference type="Pfam" id="PF00881">
    <property type="entry name" value="Nitroreductase"/>
    <property type="match status" value="1"/>
</dbReference>
<keyword evidence="4" id="KW-0288">FMN</keyword>
<dbReference type="SUPFAM" id="SSF55469">
    <property type="entry name" value="FMN-dependent nitroreductase-like"/>
    <property type="match status" value="1"/>
</dbReference>
<evidence type="ECO:0000256" key="4">
    <source>
        <dbReference type="ARBA" id="ARBA00022643"/>
    </source>
</evidence>
<dbReference type="GO" id="GO:0016491">
    <property type="term" value="F:oxidoreductase activity"/>
    <property type="evidence" value="ECO:0007669"/>
    <property type="project" value="UniProtKB-KW"/>
</dbReference>
<proteinExistence type="inferred from homology"/>